<evidence type="ECO:0000313" key="1">
    <source>
        <dbReference type="EMBL" id="TGY65617.1"/>
    </source>
</evidence>
<accession>A0AC61R7G1</accession>
<gene>
    <name evidence="1" type="ORF">E5336_07955</name>
</gene>
<reference evidence="1" key="1">
    <citation type="submission" date="2019-04" db="EMBL/GenBank/DDBJ databases">
        <title>Microbes associate with the intestines of laboratory mice.</title>
        <authorList>
            <person name="Navarre W."/>
            <person name="Wong E."/>
            <person name="Huang K."/>
            <person name="Tropini C."/>
            <person name="Ng K."/>
            <person name="Yu B."/>
        </authorList>
    </citation>
    <scope>NUCLEOTIDE SEQUENCE</scope>
    <source>
        <strain evidence="1">NM09_H32</strain>
    </source>
</reference>
<protein>
    <submittedName>
        <fullName evidence="1">Dihydrofolate reductase</fullName>
    </submittedName>
</protein>
<dbReference type="EMBL" id="SRYG01000015">
    <property type="protein sequence ID" value="TGY65617.1"/>
    <property type="molecule type" value="Genomic_DNA"/>
</dbReference>
<keyword evidence="2" id="KW-1185">Reference proteome</keyword>
<comment type="caution">
    <text evidence="1">The sequence shown here is derived from an EMBL/GenBank/DDBJ whole genome shotgun (WGS) entry which is preliminary data.</text>
</comment>
<sequence length="160" mass="18012">MKLIEIAAIGQNRELGKGNAMIWHLPADLKFFRQQTQGHAIVMGRKTFESLPKKLPGRHHIVISSTMPASEDVEVFESLDAFFDAYKHHDQTVYVIGGGMLYGELLPYCDELVLTHVEAADPQAEVFFPAFDLDDFVVEPIDEGVDGGLATRHVRYIRKK</sequence>
<dbReference type="Proteomes" id="UP000308836">
    <property type="component" value="Unassembled WGS sequence"/>
</dbReference>
<evidence type="ECO:0000313" key="2">
    <source>
        <dbReference type="Proteomes" id="UP000308836"/>
    </source>
</evidence>
<name>A0AC61R7G1_9FIRM</name>
<proteinExistence type="predicted"/>
<organism evidence="1 2">
    <name type="scientific">Dubosiella muris</name>
    <dbReference type="NCBI Taxonomy" id="3038133"/>
    <lineage>
        <taxon>Bacteria</taxon>
        <taxon>Bacillati</taxon>
        <taxon>Bacillota</taxon>
        <taxon>Erysipelotrichia</taxon>
        <taxon>Erysipelotrichales</taxon>
        <taxon>Erysipelotrichaceae</taxon>
        <taxon>Dubosiella</taxon>
    </lineage>
</organism>